<dbReference type="GO" id="GO:0016020">
    <property type="term" value="C:membrane"/>
    <property type="evidence" value="ECO:0007669"/>
    <property type="project" value="UniProtKB-SubCell"/>
</dbReference>
<proteinExistence type="predicted"/>
<keyword evidence="3 6" id="KW-1133">Transmembrane helix</keyword>
<feature type="transmembrane region" description="Helical" evidence="6">
    <location>
        <begin position="294"/>
        <end position="313"/>
    </location>
</feature>
<feature type="transmembrane region" description="Helical" evidence="6">
    <location>
        <begin position="99"/>
        <end position="122"/>
    </location>
</feature>
<dbReference type="PROSITE" id="PS50850">
    <property type="entry name" value="MFS"/>
    <property type="match status" value="1"/>
</dbReference>
<feature type="transmembrane region" description="Helical" evidence="6">
    <location>
        <begin position="194"/>
        <end position="218"/>
    </location>
</feature>
<dbReference type="Proteomes" id="UP000223968">
    <property type="component" value="Unassembled WGS sequence"/>
</dbReference>
<dbReference type="PANTHER" id="PTHR42718:SF36">
    <property type="entry name" value="MULTIDRUG TRANSPORTER, PUTATIVE (AFU_ORTHOLOGUE AFUA_4G13820)-RELATED"/>
    <property type="match status" value="1"/>
</dbReference>
<gene>
    <name evidence="8" type="ORF">AJ79_00458</name>
</gene>
<feature type="transmembrane region" description="Helical" evidence="6">
    <location>
        <begin position="325"/>
        <end position="345"/>
    </location>
</feature>
<dbReference type="Gene3D" id="1.20.1250.20">
    <property type="entry name" value="MFS general substrate transporter like domains"/>
    <property type="match status" value="1"/>
</dbReference>
<dbReference type="EMBL" id="PDNB01000004">
    <property type="protein sequence ID" value="PGH18391.1"/>
    <property type="molecule type" value="Genomic_DNA"/>
</dbReference>
<feature type="transmembrane region" description="Helical" evidence="6">
    <location>
        <begin position="532"/>
        <end position="550"/>
    </location>
</feature>
<feature type="transmembrane region" description="Helical" evidence="6">
    <location>
        <begin position="260"/>
        <end position="282"/>
    </location>
</feature>
<feature type="transmembrane region" description="Helical" evidence="6">
    <location>
        <begin position="401"/>
        <end position="423"/>
    </location>
</feature>
<comment type="subcellular location">
    <subcellularLocation>
        <location evidence="1">Membrane</location>
        <topology evidence="1">Multi-pass membrane protein</topology>
    </subcellularLocation>
</comment>
<sequence length="578" mass="62857">MTALDTIPSNTHGKPQAANESGTPNTGQIASHWKSETGEGEPLPLESGPCSDTEAAAGIESSGRTSLRDGQPARPPPETLSERDIERLGRERPAIFKNAWTEIAFVFSIVMAQVLAEFFISGFNVVLPTIVEELDIPEDSKVWPASAFSLVVAALLLIFGRLSDMIGGYPVYVFGMAWLCIWSIIAGFSQNRLMMIFCRTLQGVGPAAYLPSSVMLLAKVYRPGPRKNMVFSIYGTCAVVGFFFGIFFSGIAAHFISWQWYFWIGAIFAAVTTVTSFLTIPSDVAEARKQGVKMDYMGGGLIVSGLTLVIFAITDSAHASNGWRTPYVCICIVIGGILLGLAVYVEGWVARAPLLPFELFRVPYMTPLVIALLFFYGCLGVYLLFATLYMIEIMGANEMQVVAYCIPMVMGGFVFPIVSALFLHLVPGTILLIISGIGWVVTGVLFAVMPKGATYWAFAFPSMICGTIGIDITFNITNIFITTSQPSKRQGLAGAVINSILHLSIAFLLGFADIAQVSTMHLGRLESYRVVFWFQVGCAAVSLVVMVLFVRVGKAKSEMTADEREQLIDMGQPGERVK</sequence>
<reference evidence="8 9" key="1">
    <citation type="submission" date="2017-10" db="EMBL/GenBank/DDBJ databases">
        <title>Comparative genomics in systemic dimorphic fungi from Ajellomycetaceae.</title>
        <authorList>
            <person name="Munoz J.F."/>
            <person name="Mcewen J.G."/>
            <person name="Clay O.K."/>
            <person name="Cuomo C.A."/>
        </authorList>
    </citation>
    <scope>NUCLEOTIDE SEQUENCE [LARGE SCALE GENOMIC DNA]</scope>
    <source>
        <strain evidence="8 9">UAMH5409</strain>
    </source>
</reference>
<dbReference type="SUPFAM" id="SSF103473">
    <property type="entry name" value="MFS general substrate transporter"/>
    <property type="match status" value="1"/>
</dbReference>
<keyword evidence="9" id="KW-1185">Reference proteome</keyword>
<feature type="transmembrane region" description="Helical" evidence="6">
    <location>
        <begin position="169"/>
        <end position="188"/>
    </location>
</feature>
<keyword evidence="2 6" id="KW-0812">Transmembrane</keyword>
<dbReference type="InterPro" id="IPR020846">
    <property type="entry name" value="MFS_dom"/>
</dbReference>
<evidence type="ECO:0000256" key="4">
    <source>
        <dbReference type="ARBA" id="ARBA00023136"/>
    </source>
</evidence>
<evidence type="ECO:0000256" key="6">
    <source>
        <dbReference type="SAM" id="Phobius"/>
    </source>
</evidence>
<organism evidence="8 9">
    <name type="scientific">Helicocarpus griseus UAMH5409</name>
    <dbReference type="NCBI Taxonomy" id="1447875"/>
    <lineage>
        <taxon>Eukaryota</taxon>
        <taxon>Fungi</taxon>
        <taxon>Dikarya</taxon>
        <taxon>Ascomycota</taxon>
        <taxon>Pezizomycotina</taxon>
        <taxon>Eurotiomycetes</taxon>
        <taxon>Eurotiomycetidae</taxon>
        <taxon>Onygenales</taxon>
        <taxon>Ajellomycetaceae</taxon>
        <taxon>Helicocarpus</taxon>
    </lineage>
</organism>
<accession>A0A2B7YBH0</accession>
<dbReference type="Pfam" id="PF07690">
    <property type="entry name" value="MFS_1"/>
    <property type="match status" value="1"/>
</dbReference>
<dbReference type="InterPro" id="IPR036259">
    <property type="entry name" value="MFS_trans_sf"/>
</dbReference>
<dbReference type="PANTHER" id="PTHR42718">
    <property type="entry name" value="MAJOR FACILITATOR SUPERFAMILY MULTIDRUG TRANSPORTER MFSC"/>
    <property type="match status" value="1"/>
</dbReference>
<dbReference type="OrthoDB" id="5086884at2759"/>
<feature type="transmembrane region" description="Helical" evidence="6">
    <location>
        <begin position="455"/>
        <end position="480"/>
    </location>
</feature>
<feature type="compositionally biased region" description="Polar residues" evidence="5">
    <location>
        <begin position="7"/>
        <end position="29"/>
    </location>
</feature>
<dbReference type="InterPro" id="IPR011701">
    <property type="entry name" value="MFS"/>
</dbReference>
<feature type="transmembrane region" description="Helical" evidence="6">
    <location>
        <begin position="492"/>
        <end position="512"/>
    </location>
</feature>
<evidence type="ECO:0000259" key="7">
    <source>
        <dbReference type="PROSITE" id="PS50850"/>
    </source>
</evidence>
<evidence type="ECO:0000313" key="8">
    <source>
        <dbReference type="EMBL" id="PGH18391.1"/>
    </source>
</evidence>
<dbReference type="AlphaFoldDB" id="A0A2B7YBH0"/>
<evidence type="ECO:0000313" key="9">
    <source>
        <dbReference type="Proteomes" id="UP000223968"/>
    </source>
</evidence>
<evidence type="ECO:0000256" key="2">
    <source>
        <dbReference type="ARBA" id="ARBA00022692"/>
    </source>
</evidence>
<keyword evidence="4 6" id="KW-0472">Membrane</keyword>
<comment type="caution">
    <text evidence="8">The sequence shown here is derived from an EMBL/GenBank/DDBJ whole genome shotgun (WGS) entry which is preliminary data.</text>
</comment>
<feature type="transmembrane region" description="Helical" evidence="6">
    <location>
        <begin position="430"/>
        <end position="449"/>
    </location>
</feature>
<evidence type="ECO:0000256" key="3">
    <source>
        <dbReference type="ARBA" id="ARBA00022989"/>
    </source>
</evidence>
<feature type="region of interest" description="Disordered" evidence="5">
    <location>
        <begin position="1"/>
        <end position="85"/>
    </location>
</feature>
<evidence type="ECO:0000256" key="1">
    <source>
        <dbReference type="ARBA" id="ARBA00004141"/>
    </source>
</evidence>
<feature type="transmembrane region" description="Helical" evidence="6">
    <location>
        <begin position="142"/>
        <end position="162"/>
    </location>
</feature>
<feature type="transmembrane region" description="Helical" evidence="6">
    <location>
        <begin position="366"/>
        <end position="389"/>
    </location>
</feature>
<feature type="domain" description="Major facilitator superfamily (MFS) profile" evidence="7">
    <location>
        <begin position="105"/>
        <end position="554"/>
    </location>
</feature>
<dbReference type="Gene3D" id="1.20.1720.10">
    <property type="entry name" value="Multidrug resistance protein D"/>
    <property type="match status" value="1"/>
</dbReference>
<protein>
    <recommendedName>
        <fullName evidence="7">Major facilitator superfamily (MFS) profile domain-containing protein</fullName>
    </recommendedName>
</protein>
<feature type="transmembrane region" description="Helical" evidence="6">
    <location>
        <begin position="230"/>
        <end position="254"/>
    </location>
</feature>
<evidence type="ECO:0000256" key="5">
    <source>
        <dbReference type="SAM" id="MobiDB-lite"/>
    </source>
</evidence>
<name>A0A2B7YBH0_9EURO</name>
<dbReference type="GO" id="GO:0022857">
    <property type="term" value="F:transmembrane transporter activity"/>
    <property type="evidence" value="ECO:0007669"/>
    <property type="project" value="InterPro"/>
</dbReference>